<accession>A0A146LFK0</accession>
<dbReference type="EMBL" id="GDHC01011698">
    <property type="protein sequence ID" value="JAQ06931.1"/>
    <property type="molecule type" value="Transcribed_RNA"/>
</dbReference>
<organism evidence="1">
    <name type="scientific">Lygus hesperus</name>
    <name type="common">Western plant bug</name>
    <dbReference type="NCBI Taxonomy" id="30085"/>
    <lineage>
        <taxon>Eukaryota</taxon>
        <taxon>Metazoa</taxon>
        <taxon>Ecdysozoa</taxon>
        <taxon>Arthropoda</taxon>
        <taxon>Hexapoda</taxon>
        <taxon>Insecta</taxon>
        <taxon>Pterygota</taxon>
        <taxon>Neoptera</taxon>
        <taxon>Paraneoptera</taxon>
        <taxon>Hemiptera</taxon>
        <taxon>Heteroptera</taxon>
        <taxon>Panheteroptera</taxon>
        <taxon>Cimicomorpha</taxon>
        <taxon>Miridae</taxon>
        <taxon>Mirini</taxon>
        <taxon>Lygus</taxon>
    </lineage>
</organism>
<sequence length="131" mass="14139">MLNSAILYGRVTDSVMSCNTCMNKRIARSSPIAPTSAVGTTSLDERAAYSIHPSPPVRYVRVLPYTSSSNVMTIPFCDSIAVVVPPPTYNTHWVNDRYSCASPPLTVTSKTPNPSPMSSWITYSSLSSSSS</sequence>
<protein>
    <submittedName>
        <fullName evidence="1">Uncharacterized protein</fullName>
    </submittedName>
</protein>
<evidence type="ECO:0000313" key="1">
    <source>
        <dbReference type="EMBL" id="JAQ06931.1"/>
    </source>
</evidence>
<dbReference type="AlphaFoldDB" id="A0A146LFK0"/>
<proteinExistence type="predicted"/>
<reference evidence="1" key="1">
    <citation type="journal article" date="2016" name="Gigascience">
        <title>De novo construction of an expanded transcriptome assembly for the western tarnished plant bug, Lygus hesperus.</title>
        <authorList>
            <person name="Tassone E.E."/>
            <person name="Geib S.M."/>
            <person name="Hall B."/>
            <person name="Fabrick J.A."/>
            <person name="Brent C.S."/>
            <person name="Hull J.J."/>
        </authorList>
    </citation>
    <scope>NUCLEOTIDE SEQUENCE</scope>
</reference>
<gene>
    <name evidence="1" type="ORF">g.94977</name>
</gene>
<name>A0A146LFK0_LYGHE</name>